<evidence type="ECO:0008006" key="7">
    <source>
        <dbReference type="Google" id="ProtNLM"/>
    </source>
</evidence>
<dbReference type="Gene3D" id="3.30.565.40">
    <property type="entry name" value="Fervidobacterium nodosum Rt17-B1 like"/>
    <property type="match status" value="1"/>
</dbReference>
<evidence type="ECO:0000313" key="5">
    <source>
        <dbReference type="EMBL" id="OMD36018.1"/>
    </source>
</evidence>
<dbReference type="Pfam" id="PF13739">
    <property type="entry name" value="PdaC"/>
    <property type="match status" value="1"/>
</dbReference>
<name>A0ABX3GS99_9BACL</name>
<dbReference type="SUPFAM" id="SSF55383">
    <property type="entry name" value="Copper amine oxidase, domain N"/>
    <property type="match status" value="1"/>
</dbReference>
<dbReference type="InterPro" id="IPR021729">
    <property type="entry name" value="DUF3298"/>
</dbReference>
<dbReference type="Pfam" id="PF11738">
    <property type="entry name" value="DUF3298"/>
    <property type="match status" value="1"/>
</dbReference>
<feature type="domain" description="DUF3298" evidence="3">
    <location>
        <begin position="291"/>
        <end position="369"/>
    </location>
</feature>
<sequence length="383" mass="40778">METQVKKFTTKKRMSVLLLSAALAAVGTAAALPVSVGSVHAAATTATITSRVNVQVKGKAIGTQAFLSPLGNTLIPLKDAAQALGAAVKYDNKNHSVELTLGENTVNYSLDIDSALVKLNGSGLGQRYEAQVIGGTSFVAVQALVEPFGYLAQWNGQTRTVNITNAGMNELTITAGKLQSSNSHKDVTINIVYPVVSQLANQNAEAAINKAVKAQAQKFLDASEKQLAKSGAPAEGATYDFELAYKVTYNQNGVISFLLTNYQYLGGAHGGGSQTGLTYSLQDGTTMKLGDLLKSNSNYSQVIKKSLQEQVQKGTESSIYSIDLFNKLTKDSNAYLDNFYLTNAGFTVFFVPGDIAESVVGSPEFKFTWAQFLSNNADPFAAY</sequence>
<feature type="domain" description="Deacetylase PdaC" evidence="4">
    <location>
        <begin position="184"/>
        <end position="270"/>
    </location>
</feature>
<dbReference type="Gene3D" id="3.30.457.10">
    <property type="entry name" value="Copper amine oxidase-like, N-terminal domain"/>
    <property type="match status" value="1"/>
</dbReference>
<reference evidence="5 6" key="1">
    <citation type="submission" date="2016-11" db="EMBL/GenBank/DDBJ databases">
        <title>Paenibacillus species isolates.</title>
        <authorList>
            <person name="Beno S.M."/>
        </authorList>
    </citation>
    <scope>NUCLEOTIDE SEQUENCE [LARGE SCALE GENOMIC DNA]</scope>
    <source>
        <strain evidence="5 6">FSL H7-0433</strain>
    </source>
</reference>
<keyword evidence="1" id="KW-0732">Signal</keyword>
<comment type="caution">
    <text evidence="5">The sequence shown here is derived from an EMBL/GenBank/DDBJ whole genome shotgun (WGS) entry which is preliminary data.</text>
</comment>
<dbReference type="RefSeq" id="WP_076193514.1">
    <property type="nucleotide sequence ID" value="NZ_MPTI01000016.1"/>
</dbReference>
<protein>
    <recommendedName>
        <fullName evidence="7">Copper amine oxidase</fullName>
    </recommendedName>
</protein>
<dbReference type="InterPro" id="IPR036582">
    <property type="entry name" value="Mao_N_sf"/>
</dbReference>
<proteinExistence type="predicted"/>
<evidence type="ECO:0000259" key="4">
    <source>
        <dbReference type="Pfam" id="PF13739"/>
    </source>
</evidence>
<dbReference type="Pfam" id="PF07833">
    <property type="entry name" value="Cu_amine_oxidN1"/>
    <property type="match status" value="1"/>
</dbReference>
<evidence type="ECO:0000313" key="6">
    <source>
        <dbReference type="Proteomes" id="UP000187158"/>
    </source>
</evidence>
<feature type="signal peptide" evidence="1">
    <location>
        <begin position="1"/>
        <end position="31"/>
    </location>
</feature>
<evidence type="ECO:0000259" key="3">
    <source>
        <dbReference type="Pfam" id="PF11738"/>
    </source>
</evidence>
<dbReference type="Proteomes" id="UP000187158">
    <property type="component" value="Unassembled WGS sequence"/>
</dbReference>
<dbReference type="InterPro" id="IPR025303">
    <property type="entry name" value="PdaC"/>
</dbReference>
<dbReference type="InterPro" id="IPR012854">
    <property type="entry name" value="Cu_amine_oxidase-like_N"/>
</dbReference>
<feature type="chain" id="PRO_5045972232" description="Copper amine oxidase" evidence="1">
    <location>
        <begin position="32"/>
        <end position="383"/>
    </location>
</feature>
<keyword evidence="6" id="KW-1185">Reference proteome</keyword>
<evidence type="ECO:0000256" key="1">
    <source>
        <dbReference type="SAM" id="SignalP"/>
    </source>
</evidence>
<dbReference type="Gene3D" id="3.90.640.20">
    <property type="entry name" value="Heat-shock cognate protein, ATPase"/>
    <property type="match status" value="1"/>
</dbReference>
<dbReference type="InterPro" id="IPR037126">
    <property type="entry name" value="PdaC/RsiV-like_sf"/>
</dbReference>
<evidence type="ECO:0000259" key="2">
    <source>
        <dbReference type="Pfam" id="PF07833"/>
    </source>
</evidence>
<accession>A0ABX3GS99</accession>
<organism evidence="5 6">
    <name type="scientific">Paenibacillus odorifer</name>
    <dbReference type="NCBI Taxonomy" id="189426"/>
    <lineage>
        <taxon>Bacteria</taxon>
        <taxon>Bacillati</taxon>
        <taxon>Bacillota</taxon>
        <taxon>Bacilli</taxon>
        <taxon>Bacillales</taxon>
        <taxon>Paenibacillaceae</taxon>
        <taxon>Paenibacillus</taxon>
    </lineage>
</organism>
<feature type="domain" description="Copper amine oxidase-like N-terminal" evidence="2">
    <location>
        <begin position="57"/>
        <end position="163"/>
    </location>
</feature>
<dbReference type="EMBL" id="MPVP01000031">
    <property type="protein sequence ID" value="OMD36018.1"/>
    <property type="molecule type" value="Genomic_DNA"/>
</dbReference>
<gene>
    <name evidence="5" type="ORF">BSO21_07845</name>
</gene>